<feature type="binding site" evidence="2">
    <location>
        <begin position="182"/>
        <end position="189"/>
    </location>
    <ligand>
        <name>ATP</name>
        <dbReference type="ChEBI" id="CHEBI:30616"/>
    </ligand>
</feature>
<evidence type="ECO:0000313" key="6">
    <source>
        <dbReference type="EMBL" id="OKP04092.1"/>
    </source>
</evidence>
<evidence type="ECO:0000313" key="5">
    <source>
        <dbReference type="EMBL" id="OKP03135.1"/>
    </source>
</evidence>
<dbReference type="SUPFAM" id="SSF140931">
    <property type="entry name" value="Fic-like"/>
    <property type="match status" value="1"/>
</dbReference>
<dbReference type="Pfam" id="PF08279">
    <property type="entry name" value="HTH_11"/>
    <property type="match status" value="1"/>
</dbReference>
<feature type="site" description="Important for autoinhibition of adenylyltransferase activity" evidence="3">
    <location>
        <position position="55"/>
    </location>
</feature>
<dbReference type="SUPFAM" id="SSF46785">
    <property type="entry name" value="Winged helix' DNA-binding domain"/>
    <property type="match status" value="1"/>
</dbReference>
<dbReference type="GO" id="GO:0005524">
    <property type="term" value="F:ATP binding"/>
    <property type="evidence" value="ECO:0007669"/>
    <property type="project" value="UniProtKB-KW"/>
</dbReference>
<dbReference type="InterPro" id="IPR003812">
    <property type="entry name" value="Fido"/>
</dbReference>
<dbReference type="InterPro" id="IPR036597">
    <property type="entry name" value="Fido-like_dom_sf"/>
</dbReference>
<gene>
    <name evidence="6" type="ORF">Xedl_01230</name>
    <name evidence="5" type="ORF">Xedl_02004</name>
</gene>
<dbReference type="PANTHER" id="PTHR13504">
    <property type="entry name" value="FIDO DOMAIN-CONTAINING PROTEIN DDB_G0283145"/>
    <property type="match status" value="1"/>
</dbReference>
<dbReference type="Proteomes" id="UP000186268">
    <property type="component" value="Unassembled WGS sequence"/>
</dbReference>
<dbReference type="Pfam" id="PF02661">
    <property type="entry name" value="Fic"/>
    <property type="match status" value="1"/>
</dbReference>
<protein>
    <submittedName>
        <fullName evidence="6">Fic family protein</fullName>
    </submittedName>
</protein>
<dbReference type="Gene3D" id="1.10.10.10">
    <property type="entry name" value="Winged helix-like DNA-binding domain superfamily/Winged helix DNA-binding domain"/>
    <property type="match status" value="1"/>
</dbReference>
<dbReference type="RefSeq" id="WP_074022939.1">
    <property type="nucleotide sequence ID" value="NZ_CAWNAG010000013.1"/>
</dbReference>
<feature type="binding site" evidence="2">
    <location>
        <begin position="219"/>
        <end position="220"/>
    </location>
    <ligand>
        <name>ATP</name>
        <dbReference type="ChEBI" id="CHEBI:30616"/>
    </ligand>
</feature>
<keyword evidence="2" id="KW-0067">ATP-binding</keyword>
<dbReference type="InterPro" id="IPR036390">
    <property type="entry name" value="WH_DNA-bd_sf"/>
</dbReference>
<keyword evidence="7" id="KW-1185">Reference proteome</keyword>
<dbReference type="EMBL" id="MKGQ01000011">
    <property type="protein sequence ID" value="OKP03135.1"/>
    <property type="molecule type" value="Genomic_DNA"/>
</dbReference>
<evidence type="ECO:0000256" key="2">
    <source>
        <dbReference type="PIRSR" id="PIRSR640198-2"/>
    </source>
</evidence>
<feature type="domain" description="Fido" evidence="4">
    <location>
        <begin position="99"/>
        <end position="241"/>
    </location>
</feature>
<evidence type="ECO:0000313" key="7">
    <source>
        <dbReference type="Proteomes" id="UP000186268"/>
    </source>
</evidence>
<dbReference type="EMBL" id="MKGQ01000006">
    <property type="protein sequence ID" value="OKP04092.1"/>
    <property type="molecule type" value="Genomic_DNA"/>
</dbReference>
<evidence type="ECO:0000256" key="1">
    <source>
        <dbReference type="PIRSR" id="PIRSR640198-1"/>
    </source>
</evidence>
<keyword evidence="2" id="KW-0547">Nucleotide-binding</keyword>
<dbReference type="InterPro" id="IPR013196">
    <property type="entry name" value="HTH_11"/>
</dbReference>
<dbReference type="InterPro" id="IPR036388">
    <property type="entry name" value="WH-like_DNA-bd_sf"/>
</dbReference>
<dbReference type="OrthoDB" id="9807853at2"/>
<feature type="active site" evidence="1">
    <location>
        <position position="178"/>
    </location>
</feature>
<proteinExistence type="predicted"/>
<comment type="caution">
    <text evidence="6">The sequence shown here is derived from an EMBL/GenBank/DDBJ whole genome shotgun (WGS) entry which is preliminary data.</text>
</comment>
<sequence>MAIYQPPYTITPEILNRVVEIAELLGRWSMQKETSSPVLRKKNRIRTIQASLAIEHNSLSTEQVTAIIDGKRVLAPARDIQEVRNAILAYEKLPDWHSSRLTDLLSAHRLLMTGLVDHPGQLRRGDVGIYREKQLIHMAPPASQIPRLVEELLAWLKQTDIHPLIASSIFHYEFEFIHPFADGNGRMGRLWQTLILSEWRPELAWLPVETLIHYQQQDYYHVLRECDRTSDCTLFIDFMLEKLAEALKESLDLQKQNSVVMSVEVPVEMSVQMSVENPQPLNVTAQKILLVIAAHPATTITQLADELGVSRRTIERNIKILQDIGRLIRVGAKKGGYWRIG</sequence>
<dbReference type="Gene3D" id="1.10.3290.10">
    <property type="entry name" value="Fido-like domain"/>
    <property type="match status" value="1"/>
</dbReference>
<dbReference type="PROSITE" id="PS51459">
    <property type="entry name" value="FIDO"/>
    <property type="match status" value="1"/>
</dbReference>
<evidence type="ECO:0000259" key="4">
    <source>
        <dbReference type="PROSITE" id="PS51459"/>
    </source>
</evidence>
<accession>A0A1Q5TV22</accession>
<reference evidence="6 7" key="1">
    <citation type="submission" date="2016-09" db="EMBL/GenBank/DDBJ databases">
        <title>Xenorhabdus thuongxuanensis sp. nov. and Xenorhabdus eapokensis sp. nov., isolated from Steinernema species.</title>
        <authorList>
            <person name="Kaempfer P."/>
            <person name="Tobias N.J."/>
            <person name="Phan Ke L."/>
            <person name="Bode H.B."/>
            <person name="Glaeser S.P."/>
        </authorList>
    </citation>
    <scope>NUCLEOTIDE SEQUENCE [LARGE SCALE GENOMIC DNA]</scope>
    <source>
        <strain evidence="6 7">DL20</strain>
    </source>
</reference>
<dbReference type="STRING" id="1873482.Xedl_01230"/>
<dbReference type="AlphaFoldDB" id="A0A1Q5TV22"/>
<dbReference type="InterPro" id="IPR040198">
    <property type="entry name" value="Fido_containing"/>
</dbReference>
<dbReference type="PANTHER" id="PTHR13504:SF38">
    <property type="entry name" value="FIDO DOMAIN-CONTAINING PROTEIN"/>
    <property type="match status" value="1"/>
</dbReference>
<organism evidence="6 7">
    <name type="scientific">Xenorhabdus eapokensis</name>
    <dbReference type="NCBI Taxonomy" id="1873482"/>
    <lineage>
        <taxon>Bacteria</taxon>
        <taxon>Pseudomonadati</taxon>
        <taxon>Pseudomonadota</taxon>
        <taxon>Gammaproteobacteria</taxon>
        <taxon>Enterobacterales</taxon>
        <taxon>Morganellaceae</taxon>
        <taxon>Xenorhabdus</taxon>
    </lineage>
</organism>
<name>A0A1Q5TV22_9GAMM</name>
<evidence type="ECO:0000256" key="3">
    <source>
        <dbReference type="PIRSR" id="PIRSR640198-3"/>
    </source>
</evidence>